<accession>A0A3N5E9U6</accession>
<evidence type="ECO:0000256" key="1">
    <source>
        <dbReference type="SAM" id="Phobius"/>
    </source>
</evidence>
<dbReference type="GO" id="GO:0009401">
    <property type="term" value="P:phosphoenolpyruvate-dependent sugar phosphotransferase system"/>
    <property type="evidence" value="ECO:0007669"/>
    <property type="project" value="InterPro"/>
</dbReference>
<keyword evidence="1" id="KW-0812">Transmembrane</keyword>
<dbReference type="GO" id="GO:0016020">
    <property type="term" value="C:membrane"/>
    <property type="evidence" value="ECO:0007669"/>
    <property type="project" value="InterPro"/>
</dbReference>
<keyword evidence="3" id="KW-1185">Reference proteome</keyword>
<organism evidence="2 3">
    <name type="scientific">Buttiauxella warmboldiae</name>
    <dbReference type="NCBI Taxonomy" id="82993"/>
    <lineage>
        <taxon>Bacteria</taxon>
        <taxon>Pseudomonadati</taxon>
        <taxon>Pseudomonadota</taxon>
        <taxon>Gammaproteobacteria</taxon>
        <taxon>Enterobacterales</taxon>
        <taxon>Enterobacteriaceae</taxon>
        <taxon>Buttiauxella</taxon>
    </lineage>
</organism>
<sequence>MFLVSLAEGFIHLFQAAGKIFLDMMSGIIPMLICLLLAINFLMKLIGHTRMERVAALFGRSRILTYGLLPVLGWFFMSSPGALTLGKLLPEKSKPGYEDALGTTAHPLTSLFPHVVPSELFVWLGVAAGLKALNLPVTELALRYIAAAVVIGLIRGVVTEYLFLRLSKSPPDGRAAL</sequence>
<feature type="transmembrane region" description="Helical" evidence="1">
    <location>
        <begin position="141"/>
        <end position="164"/>
    </location>
</feature>
<dbReference type="OrthoDB" id="9799765at2"/>
<gene>
    <name evidence="2" type="ORF">EHN07_09725</name>
</gene>
<dbReference type="PIRSF" id="PIRSF038321">
    <property type="entry name" value="PTS_glc_srb_IIC"/>
    <property type="match status" value="1"/>
</dbReference>
<name>A0A3N5E9U6_9ENTR</name>
<dbReference type="AlphaFoldDB" id="A0A3N5E9U6"/>
<reference evidence="2 3" key="1">
    <citation type="submission" date="2018-11" db="EMBL/GenBank/DDBJ databases">
        <title>Draft genome sequence of Buttiauxella warmboldiae CCUG 35512.</title>
        <authorList>
            <person name="Salva-Serra F."/>
            <person name="Marathe N."/>
            <person name="Moore E."/>
            <person name="Svensson L."/>
            <person name="Engstrom-Jakobsson H."/>
        </authorList>
    </citation>
    <scope>NUCLEOTIDE SEQUENCE [LARGE SCALE GENOMIC DNA]</scope>
    <source>
        <strain evidence="2 3">CCUG 35512</strain>
    </source>
</reference>
<feature type="transmembrane region" description="Helical" evidence="1">
    <location>
        <begin position="63"/>
        <end position="83"/>
    </location>
</feature>
<dbReference type="InterPro" id="IPR004699">
    <property type="entry name" value="PTS_IID_sorb"/>
</dbReference>
<keyword evidence="1" id="KW-0472">Membrane</keyword>
<dbReference type="PANTHER" id="PTHR40399:SF1">
    <property type="entry name" value="PTS SYSTEM GLUCITOL_SORBITOL-SPECIFIC EIIC COMPONENT"/>
    <property type="match status" value="1"/>
</dbReference>
<dbReference type="EMBL" id="RPOH01000034">
    <property type="protein sequence ID" value="RPH28246.1"/>
    <property type="molecule type" value="Genomic_DNA"/>
</dbReference>
<dbReference type="Pfam" id="PF03608">
    <property type="entry name" value="EII-GUT"/>
    <property type="match status" value="1"/>
</dbReference>
<evidence type="ECO:0000313" key="2">
    <source>
        <dbReference type="EMBL" id="RPH28246.1"/>
    </source>
</evidence>
<dbReference type="PANTHER" id="PTHR40399">
    <property type="entry name" value="PTS SYSTEM GLUCITOL/SORBITOL-SPECIFIC EIIC COMPONENT"/>
    <property type="match status" value="1"/>
</dbReference>
<comment type="caution">
    <text evidence="2">The sequence shown here is derived from an EMBL/GenBank/DDBJ whole genome shotgun (WGS) entry which is preliminary data.</text>
</comment>
<protein>
    <submittedName>
        <fullName evidence="2">PTS sorbitol transporter subunit IIC</fullName>
    </submittedName>
</protein>
<dbReference type="PROSITE" id="PS51107">
    <property type="entry name" value="PTS_EIIC_TYPE_5"/>
    <property type="match status" value="1"/>
</dbReference>
<keyword evidence="1" id="KW-1133">Transmembrane helix</keyword>
<dbReference type="RefSeq" id="WP_124023955.1">
    <property type="nucleotide sequence ID" value="NZ_RPOH01000034.1"/>
</dbReference>
<evidence type="ECO:0000313" key="3">
    <source>
        <dbReference type="Proteomes" id="UP000268615"/>
    </source>
</evidence>
<proteinExistence type="predicted"/>
<dbReference type="Proteomes" id="UP000268615">
    <property type="component" value="Unassembled WGS sequence"/>
</dbReference>
<feature type="transmembrane region" description="Helical" evidence="1">
    <location>
        <begin position="20"/>
        <end position="42"/>
    </location>
</feature>